<keyword evidence="2" id="KW-1185">Reference proteome</keyword>
<gene>
    <name evidence="1" type="ORF">BDD21_0225</name>
</gene>
<organism evidence="1 2">
    <name type="scientific">Thiocapsa rosea</name>
    <dbReference type="NCBI Taxonomy" id="69360"/>
    <lineage>
        <taxon>Bacteria</taxon>
        <taxon>Pseudomonadati</taxon>
        <taxon>Pseudomonadota</taxon>
        <taxon>Gammaproteobacteria</taxon>
        <taxon>Chromatiales</taxon>
        <taxon>Chromatiaceae</taxon>
        <taxon>Thiocapsa</taxon>
    </lineage>
</organism>
<dbReference type="RefSeq" id="WP_120795575.1">
    <property type="nucleotide sequence ID" value="NZ_RBXL01000001.1"/>
</dbReference>
<evidence type="ECO:0000313" key="2">
    <source>
        <dbReference type="Proteomes" id="UP000274556"/>
    </source>
</evidence>
<reference evidence="1 2" key="1">
    <citation type="submission" date="2018-10" db="EMBL/GenBank/DDBJ databases">
        <title>Genomic Encyclopedia of Archaeal and Bacterial Type Strains, Phase II (KMG-II): from individual species to whole genera.</title>
        <authorList>
            <person name="Goeker M."/>
        </authorList>
    </citation>
    <scope>NUCLEOTIDE SEQUENCE [LARGE SCALE GENOMIC DNA]</scope>
    <source>
        <strain evidence="1 2">DSM 235</strain>
    </source>
</reference>
<sequence length="136" mass="15896">MHISDVDRIKSREIPFHEIHPDPHQAVTAARFLTDVDGILETNPAGPILLRVSYDVLVTTLQEIEEALTELGLHLDNRLMHRVRRALYYYTEETLRANCGCPQGESNCTKKVFAKRYELIEHGCRDDRPEHWRRYL</sequence>
<evidence type="ECO:0000313" key="1">
    <source>
        <dbReference type="EMBL" id="RKT42923.1"/>
    </source>
</evidence>
<dbReference type="OrthoDB" id="5794343at2"/>
<name>A0A495V2X3_9GAMM</name>
<proteinExistence type="predicted"/>
<dbReference type="AlphaFoldDB" id="A0A495V2X3"/>
<protein>
    <submittedName>
        <fullName evidence="1">Uncharacterized protein</fullName>
    </submittedName>
</protein>
<accession>A0A495V2X3</accession>
<comment type="caution">
    <text evidence="1">The sequence shown here is derived from an EMBL/GenBank/DDBJ whole genome shotgun (WGS) entry which is preliminary data.</text>
</comment>
<dbReference type="EMBL" id="RBXL01000001">
    <property type="protein sequence ID" value="RKT42923.1"/>
    <property type="molecule type" value="Genomic_DNA"/>
</dbReference>
<dbReference type="Proteomes" id="UP000274556">
    <property type="component" value="Unassembled WGS sequence"/>
</dbReference>